<dbReference type="SUPFAM" id="SSF48150">
    <property type="entry name" value="DNA-glycosylase"/>
    <property type="match status" value="1"/>
</dbReference>
<dbReference type="PANTHER" id="PTHR30037">
    <property type="entry name" value="DNA-3-METHYLADENINE GLYCOSYLASE 1"/>
    <property type="match status" value="1"/>
</dbReference>
<dbReference type="InterPro" id="IPR052891">
    <property type="entry name" value="DNA-3mA_glycosylase"/>
</dbReference>
<sequence length="157" mass="18161">MPEDRMSHRAPWECTFAKEQRSRCLPGKNPRTDHRYFEVLSLCILQAGLSWASVRRSWPRYRSAFLDFEIAELAHATPAALLRRPGALRNRKKVAALVANAQEFERIRAEHGTFARYLRTVKSDKDACTILQERFRHVVPYTAELYLHSVGRSVYGS</sequence>
<dbReference type="InterPro" id="IPR005019">
    <property type="entry name" value="Adenine_glyco"/>
</dbReference>
<organism evidence="1 2">
    <name type="scientific">Candidatus Segetimicrobium genomatis</name>
    <dbReference type="NCBI Taxonomy" id="2569760"/>
    <lineage>
        <taxon>Bacteria</taxon>
        <taxon>Bacillati</taxon>
        <taxon>Candidatus Sysuimicrobiota</taxon>
        <taxon>Candidatus Sysuimicrobiia</taxon>
        <taxon>Candidatus Sysuimicrobiales</taxon>
        <taxon>Candidatus Segetimicrobiaceae</taxon>
        <taxon>Candidatus Segetimicrobium</taxon>
    </lineage>
</organism>
<dbReference type="Pfam" id="PF03352">
    <property type="entry name" value="Adenine_glyco"/>
    <property type="match status" value="1"/>
</dbReference>
<dbReference type="AlphaFoldDB" id="A0A537KPF8"/>
<gene>
    <name evidence="1" type="ORF">E6H01_13075</name>
</gene>
<evidence type="ECO:0008006" key="3">
    <source>
        <dbReference type="Google" id="ProtNLM"/>
    </source>
</evidence>
<protein>
    <recommendedName>
        <fullName evidence="3">DNA-3-methyladenine glycosylase I</fullName>
    </recommendedName>
</protein>
<comment type="caution">
    <text evidence="1">The sequence shown here is derived from an EMBL/GenBank/DDBJ whole genome shotgun (WGS) entry which is preliminary data.</text>
</comment>
<evidence type="ECO:0000313" key="2">
    <source>
        <dbReference type="Proteomes" id="UP000319353"/>
    </source>
</evidence>
<accession>A0A537KPF8</accession>
<dbReference type="GO" id="GO:0006284">
    <property type="term" value="P:base-excision repair"/>
    <property type="evidence" value="ECO:0007669"/>
    <property type="project" value="InterPro"/>
</dbReference>
<name>A0A537KPF8_9BACT</name>
<proteinExistence type="predicted"/>
<dbReference type="EMBL" id="VBAL01000202">
    <property type="protein sequence ID" value="TMI97641.1"/>
    <property type="molecule type" value="Genomic_DNA"/>
</dbReference>
<evidence type="ECO:0000313" key="1">
    <source>
        <dbReference type="EMBL" id="TMI97641.1"/>
    </source>
</evidence>
<dbReference type="GO" id="GO:0008725">
    <property type="term" value="F:DNA-3-methyladenine glycosylase activity"/>
    <property type="evidence" value="ECO:0007669"/>
    <property type="project" value="InterPro"/>
</dbReference>
<reference evidence="1 2" key="1">
    <citation type="journal article" date="2019" name="Nat. Microbiol.">
        <title>Mediterranean grassland soil C-N compound turnover is dependent on rainfall and depth, and is mediated by genomically divergent microorganisms.</title>
        <authorList>
            <person name="Diamond S."/>
            <person name="Andeer P.F."/>
            <person name="Li Z."/>
            <person name="Crits-Christoph A."/>
            <person name="Burstein D."/>
            <person name="Anantharaman K."/>
            <person name="Lane K.R."/>
            <person name="Thomas B.C."/>
            <person name="Pan C."/>
            <person name="Northen T.R."/>
            <person name="Banfield J.F."/>
        </authorList>
    </citation>
    <scope>NUCLEOTIDE SEQUENCE [LARGE SCALE GENOMIC DNA]</scope>
    <source>
        <strain evidence="1">NP_4</strain>
    </source>
</reference>
<dbReference type="PANTHER" id="PTHR30037:SF4">
    <property type="entry name" value="DNA-3-METHYLADENINE GLYCOSYLASE I"/>
    <property type="match status" value="1"/>
</dbReference>
<dbReference type="Gene3D" id="1.10.340.30">
    <property type="entry name" value="Hypothetical protein, domain 2"/>
    <property type="match status" value="1"/>
</dbReference>
<dbReference type="InterPro" id="IPR011257">
    <property type="entry name" value="DNA_glycosylase"/>
</dbReference>
<dbReference type="Proteomes" id="UP000319353">
    <property type="component" value="Unassembled WGS sequence"/>
</dbReference>